<dbReference type="EMBL" id="LRQT01000043">
    <property type="protein sequence ID" value="KXA64005.1"/>
    <property type="molecule type" value="Genomic_DNA"/>
</dbReference>
<evidence type="ECO:0000313" key="3">
    <source>
        <dbReference type="Proteomes" id="UP000070226"/>
    </source>
</evidence>
<name>A0A133S4J3_9FIRM</name>
<dbReference type="Gene3D" id="3.40.50.880">
    <property type="match status" value="1"/>
</dbReference>
<dbReference type="Proteomes" id="UP000070226">
    <property type="component" value="Unassembled WGS sequence"/>
</dbReference>
<evidence type="ECO:0000259" key="1">
    <source>
        <dbReference type="Pfam" id="PF01965"/>
    </source>
</evidence>
<dbReference type="InterPro" id="IPR002818">
    <property type="entry name" value="DJ-1/PfpI"/>
</dbReference>
<gene>
    <name evidence="2" type="ORF">HMPREF3233_01108</name>
</gene>
<organism evidence="2">
    <name type="scientific">Veillonella atypica</name>
    <dbReference type="NCBI Taxonomy" id="39777"/>
    <lineage>
        <taxon>Bacteria</taxon>
        <taxon>Bacillati</taxon>
        <taxon>Bacillota</taxon>
        <taxon>Negativicutes</taxon>
        <taxon>Veillonellales</taxon>
        <taxon>Veillonellaceae</taxon>
        <taxon>Veillonella</taxon>
    </lineage>
</organism>
<dbReference type="PATRIC" id="fig|39777.7.peg.1075"/>
<dbReference type="SUPFAM" id="SSF52317">
    <property type="entry name" value="Class I glutamine amidotransferase-like"/>
    <property type="match status" value="1"/>
</dbReference>
<accession>A0A133S4J3</accession>
<dbReference type="CDD" id="cd03140">
    <property type="entry name" value="GATase1_PfpI_3"/>
    <property type="match status" value="1"/>
</dbReference>
<dbReference type="PANTHER" id="PTHR48094">
    <property type="entry name" value="PROTEIN/NUCLEIC ACID DEGLYCASE DJ-1-RELATED"/>
    <property type="match status" value="1"/>
</dbReference>
<dbReference type="Pfam" id="PF01965">
    <property type="entry name" value="DJ-1_PfpI"/>
    <property type="match status" value="1"/>
</dbReference>
<feature type="domain" description="DJ-1/PfpI" evidence="1">
    <location>
        <begin position="5"/>
        <end position="170"/>
    </location>
</feature>
<dbReference type="PANTHER" id="PTHR48094:SF19">
    <property type="entry name" value="DJ-1_PFPI DOMAIN-CONTAINING PROTEIN"/>
    <property type="match status" value="1"/>
</dbReference>
<dbReference type="InterPro" id="IPR029062">
    <property type="entry name" value="Class_I_gatase-like"/>
</dbReference>
<reference evidence="2 3" key="1">
    <citation type="submission" date="2016-01" db="EMBL/GenBank/DDBJ databases">
        <authorList>
            <person name="Oliw E.H."/>
        </authorList>
    </citation>
    <scope>NUCLEOTIDE SEQUENCE [LARGE SCALE GENOMIC DNA]</scope>
    <source>
        <strain evidence="2 3">CMW7756B</strain>
    </source>
</reference>
<dbReference type="InterPro" id="IPR050325">
    <property type="entry name" value="Prot/Nucl_acid_deglycase"/>
</dbReference>
<dbReference type="GO" id="GO:0005737">
    <property type="term" value="C:cytoplasm"/>
    <property type="evidence" value="ECO:0007669"/>
    <property type="project" value="TreeGrafter"/>
</dbReference>
<sequence length="193" mass="21548">MKMKKEILVFIFNGYADWEPAYVCAELNSSDTDYIVRTISLDKNPKVSMGGFHVLPDYSIADYPANFSLLILAGGKAWAEQKNNEVLPLVEYAVSNHIPVGAICNAVNFMAENGFLNEIKHSGNTLEFMKSQAPHYKGDKNFLEEQAVCDANIITANGSGTLEFAKKILTLLNAKSEQAITDWYNLNKYGFYQ</sequence>
<dbReference type="AlphaFoldDB" id="A0A133S4J3"/>
<comment type="caution">
    <text evidence="2">The sequence shown here is derived from an EMBL/GenBank/DDBJ whole genome shotgun (WGS) entry which is preliminary data.</text>
</comment>
<evidence type="ECO:0000313" key="2">
    <source>
        <dbReference type="EMBL" id="KXA64005.1"/>
    </source>
</evidence>
<protein>
    <submittedName>
        <fullName evidence="2">DJ-1/PfpI family protein</fullName>
    </submittedName>
</protein>
<proteinExistence type="predicted"/>